<feature type="domain" description="DUF7847" evidence="2">
    <location>
        <begin position="1"/>
        <end position="252"/>
    </location>
</feature>
<gene>
    <name evidence="3" type="ORF">SAMN05444422_104188</name>
</gene>
<evidence type="ECO:0000313" key="4">
    <source>
        <dbReference type="Proteomes" id="UP000199161"/>
    </source>
</evidence>
<dbReference type="InterPro" id="IPR057169">
    <property type="entry name" value="DUF7847"/>
</dbReference>
<dbReference type="AlphaFoldDB" id="A0A1I1GA49"/>
<feature type="transmembrane region" description="Helical" evidence="1">
    <location>
        <begin position="223"/>
        <end position="245"/>
    </location>
</feature>
<feature type="transmembrane region" description="Helical" evidence="1">
    <location>
        <begin position="19"/>
        <end position="37"/>
    </location>
</feature>
<keyword evidence="1" id="KW-0472">Membrane</keyword>
<sequence>MSVIGALSTALATIRKNPVILVGALLFTLFSESYVLLDAYAGPIAQLLSVPVSIFVTPFFLGGFITMVDEGLEGSTRLGSFVRGGKENYVSLLGATILFFAIFTGLGFGGLLLMAFIGIGTAAAGGGGGGFLVAGILLLGLFAVVLLCLQFYDAAIVVSDASAFDSFLQSISLVRRNFLGVVGFSIVFVVISLLGQGPGMVLYTMALEFTETGETMVASESTLLLSAAATVVFGTLGLAYAYTYFVAYYRSLIERGQTAAA</sequence>
<evidence type="ECO:0000259" key="2">
    <source>
        <dbReference type="Pfam" id="PF25231"/>
    </source>
</evidence>
<keyword evidence="1" id="KW-0812">Transmembrane</keyword>
<feature type="transmembrane region" description="Helical" evidence="1">
    <location>
        <begin position="131"/>
        <end position="158"/>
    </location>
</feature>
<feature type="transmembrane region" description="Helical" evidence="1">
    <location>
        <begin position="43"/>
        <end position="68"/>
    </location>
</feature>
<feature type="transmembrane region" description="Helical" evidence="1">
    <location>
        <begin position="89"/>
        <end position="119"/>
    </location>
</feature>
<reference evidence="4" key="1">
    <citation type="submission" date="2016-10" db="EMBL/GenBank/DDBJ databases">
        <authorList>
            <person name="Varghese N."/>
            <person name="Submissions S."/>
        </authorList>
    </citation>
    <scope>NUCLEOTIDE SEQUENCE [LARGE SCALE GENOMIC DNA]</scope>
    <source>
        <strain evidence="4">DSM 13078</strain>
    </source>
</reference>
<dbReference type="Pfam" id="PF25231">
    <property type="entry name" value="DUF7847"/>
    <property type="match status" value="1"/>
</dbReference>
<feature type="transmembrane region" description="Helical" evidence="1">
    <location>
        <begin position="178"/>
        <end position="203"/>
    </location>
</feature>
<keyword evidence="1" id="KW-1133">Transmembrane helix</keyword>
<evidence type="ECO:0000313" key="3">
    <source>
        <dbReference type="EMBL" id="SFC08609.1"/>
    </source>
</evidence>
<organism evidence="3 4">
    <name type="scientific">Natronobacterium haloterrestre</name>
    <name type="common">Halobiforma haloterrestris</name>
    <dbReference type="NCBI Taxonomy" id="148448"/>
    <lineage>
        <taxon>Archaea</taxon>
        <taxon>Methanobacteriati</taxon>
        <taxon>Methanobacteriota</taxon>
        <taxon>Stenosarchaea group</taxon>
        <taxon>Halobacteria</taxon>
        <taxon>Halobacteriales</taxon>
        <taxon>Natrialbaceae</taxon>
        <taxon>Natronobacterium</taxon>
    </lineage>
</organism>
<accession>A0A1I1GA49</accession>
<dbReference type="Proteomes" id="UP000199161">
    <property type="component" value="Unassembled WGS sequence"/>
</dbReference>
<protein>
    <recommendedName>
        <fullName evidence="2">DUF7847 domain-containing protein</fullName>
    </recommendedName>
</protein>
<dbReference type="EMBL" id="FOKW01000004">
    <property type="protein sequence ID" value="SFC08609.1"/>
    <property type="molecule type" value="Genomic_DNA"/>
</dbReference>
<evidence type="ECO:0000256" key="1">
    <source>
        <dbReference type="SAM" id="Phobius"/>
    </source>
</evidence>
<proteinExistence type="predicted"/>
<name>A0A1I1GA49_NATHA</name>
<keyword evidence="4" id="KW-1185">Reference proteome</keyword>